<gene>
    <name evidence="3" type="ORF">RD110_20885</name>
</gene>
<dbReference type="GO" id="GO:0055085">
    <property type="term" value="P:transmembrane transport"/>
    <property type="evidence" value="ECO:0007669"/>
    <property type="project" value="InterPro"/>
</dbReference>
<dbReference type="EMBL" id="CP019236">
    <property type="protein sequence ID" value="APW39367.1"/>
    <property type="molecule type" value="Genomic_DNA"/>
</dbReference>
<evidence type="ECO:0000256" key="2">
    <source>
        <dbReference type="SAM" id="SignalP"/>
    </source>
</evidence>
<dbReference type="NCBIfam" id="NF037995">
    <property type="entry name" value="TRAP_S1"/>
    <property type="match status" value="1"/>
</dbReference>
<dbReference type="PANTHER" id="PTHR33376">
    <property type="match status" value="1"/>
</dbReference>
<dbReference type="STRING" id="1842727.RD110_20885"/>
<dbReference type="CDD" id="cd13602">
    <property type="entry name" value="PBP2_TRAP_BpDctp6_7"/>
    <property type="match status" value="1"/>
</dbReference>
<dbReference type="OrthoDB" id="9177965at2"/>
<protein>
    <submittedName>
        <fullName evidence="3">ABC transporter substrate-binding protein</fullName>
    </submittedName>
</protein>
<evidence type="ECO:0000313" key="4">
    <source>
        <dbReference type="Proteomes" id="UP000186609"/>
    </source>
</evidence>
<dbReference type="InterPro" id="IPR018389">
    <property type="entry name" value="DctP_fam"/>
</dbReference>
<feature type="signal peptide" evidence="2">
    <location>
        <begin position="1"/>
        <end position="30"/>
    </location>
</feature>
<dbReference type="Gene3D" id="3.40.190.170">
    <property type="entry name" value="Bacterial extracellular solute-binding protein, family 7"/>
    <property type="match status" value="1"/>
</dbReference>
<evidence type="ECO:0000313" key="3">
    <source>
        <dbReference type="EMBL" id="APW39367.1"/>
    </source>
</evidence>
<name>A0A1P8K045_9BURK</name>
<dbReference type="RefSeq" id="WP_076201698.1">
    <property type="nucleotide sequence ID" value="NZ_CP019236.1"/>
</dbReference>
<sequence>MPSRPANSFLRSVGAALALAIAGFSPQSHAADPTTMRIAGNFSSNTKHVDEIEKPFFIALPKLMGAPITINYNPMDVVNVQAADALRLLRSGTFDVMSVQIGMASRDDPFFEGVDLIGVSTNMKDLRKAVDAYREVFDQRLQKRFNAKVLTLWPFGPQVFYCNKPIKTIDDVKGMKIRSFTPSMAELIKTLGATPVTLQFSEVYPALQRGVADCGVTSPTSGNSGKWPEVTTHFLPLSVSGSVQGHFMNLDYWNKFSPDAQKKLLAGFKQMEDRMWDLADTSNDDAMNCNVGAEPCTKGTKFKMTMVPVTPADAAKVKAAVTSSVLPLWKASCNKVDPKCTEVWNATVGKARGFDIK</sequence>
<dbReference type="AlphaFoldDB" id="A0A1P8K045"/>
<dbReference type="Pfam" id="PF03480">
    <property type="entry name" value="DctP"/>
    <property type="match status" value="1"/>
</dbReference>
<organism evidence="3 4">
    <name type="scientific">Rhodoferax koreensis</name>
    <dbReference type="NCBI Taxonomy" id="1842727"/>
    <lineage>
        <taxon>Bacteria</taxon>
        <taxon>Pseudomonadati</taxon>
        <taxon>Pseudomonadota</taxon>
        <taxon>Betaproteobacteria</taxon>
        <taxon>Burkholderiales</taxon>
        <taxon>Comamonadaceae</taxon>
        <taxon>Rhodoferax</taxon>
    </lineage>
</organism>
<proteinExistence type="predicted"/>
<keyword evidence="1 2" id="KW-0732">Signal</keyword>
<accession>A0A1P8K045</accession>
<feature type="chain" id="PRO_5013383556" evidence="2">
    <location>
        <begin position="31"/>
        <end position="357"/>
    </location>
</feature>
<keyword evidence="4" id="KW-1185">Reference proteome</keyword>
<dbReference type="Proteomes" id="UP000186609">
    <property type="component" value="Chromosome"/>
</dbReference>
<dbReference type="KEGG" id="rhy:RD110_20885"/>
<evidence type="ECO:0000256" key="1">
    <source>
        <dbReference type="ARBA" id="ARBA00022729"/>
    </source>
</evidence>
<dbReference type="InterPro" id="IPR038404">
    <property type="entry name" value="TRAP_DctP_sf"/>
</dbReference>
<dbReference type="PANTHER" id="PTHR33376:SF4">
    <property type="entry name" value="SIALIC ACID-BINDING PERIPLASMIC PROTEIN SIAP"/>
    <property type="match status" value="1"/>
</dbReference>
<reference evidence="3 4" key="1">
    <citation type="submission" date="2017-01" db="EMBL/GenBank/DDBJ databases">
        <authorList>
            <person name="Mah S.A."/>
            <person name="Swanson W.J."/>
            <person name="Moy G.W."/>
            <person name="Vacquier V.D."/>
        </authorList>
    </citation>
    <scope>NUCLEOTIDE SEQUENCE [LARGE SCALE GENOMIC DNA]</scope>
    <source>
        <strain evidence="3 4">DCY110</strain>
    </source>
</reference>